<protein>
    <submittedName>
        <fullName evidence="1">Uncharacterized protein</fullName>
    </submittedName>
</protein>
<reference evidence="1" key="1">
    <citation type="submission" date="2021-10" db="EMBL/GenBank/DDBJ databases">
        <title>De novo Genome Assembly of Clathrus columnatus (Basidiomycota, Fungi) Using Illumina and Nanopore Sequence Data.</title>
        <authorList>
            <person name="Ogiso-Tanaka E."/>
            <person name="Itagaki H."/>
            <person name="Hosoya T."/>
            <person name="Hosaka K."/>
        </authorList>
    </citation>
    <scope>NUCLEOTIDE SEQUENCE</scope>
    <source>
        <strain evidence="1">MO-923</strain>
    </source>
</reference>
<accession>A0AAV5ADJ2</accession>
<organism evidence="1 2">
    <name type="scientific">Clathrus columnatus</name>
    <dbReference type="NCBI Taxonomy" id="1419009"/>
    <lineage>
        <taxon>Eukaryota</taxon>
        <taxon>Fungi</taxon>
        <taxon>Dikarya</taxon>
        <taxon>Basidiomycota</taxon>
        <taxon>Agaricomycotina</taxon>
        <taxon>Agaricomycetes</taxon>
        <taxon>Phallomycetidae</taxon>
        <taxon>Phallales</taxon>
        <taxon>Clathraceae</taxon>
        <taxon>Clathrus</taxon>
    </lineage>
</organism>
<name>A0AAV5ADJ2_9AGAM</name>
<gene>
    <name evidence="1" type="ORF">Clacol_005214</name>
</gene>
<dbReference type="Proteomes" id="UP001050691">
    <property type="component" value="Unassembled WGS sequence"/>
</dbReference>
<proteinExistence type="predicted"/>
<keyword evidence="2" id="KW-1185">Reference proteome</keyword>
<dbReference type="AlphaFoldDB" id="A0AAV5ADJ2"/>
<dbReference type="EMBL" id="BPWL01000006">
    <property type="protein sequence ID" value="GJJ10985.1"/>
    <property type="molecule type" value="Genomic_DNA"/>
</dbReference>
<evidence type="ECO:0000313" key="1">
    <source>
        <dbReference type="EMBL" id="GJJ10985.1"/>
    </source>
</evidence>
<evidence type="ECO:0000313" key="2">
    <source>
        <dbReference type="Proteomes" id="UP001050691"/>
    </source>
</evidence>
<comment type="caution">
    <text evidence="1">The sequence shown here is derived from an EMBL/GenBank/DDBJ whole genome shotgun (WGS) entry which is preliminary data.</text>
</comment>
<sequence>MGFGIDRYLPRGGEGQNPNLTWNLRHVNEEKTIFTLQASDPPSYIFASEGTGVVGTPLQSSNLQARDTGTPDVY</sequence>